<feature type="transmembrane region" description="Helical" evidence="1">
    <location>
        <begin position="167"/>
        <end position="185"/>
    </location>
</feature>
<organism evidence="5">
    <name type="scientific">Schistocephalus solidus</name>
    <name type="common">Tapeworm</name>
    <dbReference type="NCBI Taxonomy" id="70667"/>
    <lineage>
        <taxon>Eukaryota</taxon>
        <taxon>Metazoa</taxon>
        <taxon>Spiralia</taxon>
        <taxon>Lophotrochozoa</taxon>
        <taxon>Platyhelminthes</taxon>
        <taxon>Cestoda</taxon>
        <taxon>Eucestoda</taxon>
        <taxon>Diphyllobothriidea</taxon>
        <taxon>Diphyllobothriidae</taxon>
        <taxon>Schistocephalus</taxon>
    </lineage>
</organism>
<dbReference type="AlphaFoldDB" id="A0A183SCW6"/>
<sequence length="455" mass="52565">MGTHLYTTIVDLTKAFETVNPDGLWKIMQKFGCPERFTHMVRRLHDGMIVRVNDNGMVYEALTVISGVKQGCVLAPTLFSIMFFAILMDAYCDERPGICITYRNDGHLLKSRRMQTPMRVSTTTIHDLLINDEVAQRISEASQAFGWPQASVWNRHSIHLNTKRKKYKAVFLTALLYGVATWTVYSNKARKLDHFHFSCLRRILMLRRQDRIPDTEVLKRTGILSIHVMPRQVQLRWSCHLVRMNDERLPKRRCHAEASATAMGDHLVRTDDERLPKRLFYTAMERPPGKNGRRATTQTTFLRTAIEWPPGKNGRRATTQTTFLRRWSGHLVRMDDERLPKRIFYGDVWSGHLGGGDYPNDFSTEMSLRVLAGREVKDYPNDFSTVMSLRVLAGREVKKAKRLFYGDVATGARRQGGQKRRLLRQVQLRWSGHLVRMDDERLPKGKCNCDGAATW</sequence>
<keyword evidence="1" id="KW-0812">Transmembrane</keyword>
<dbReference type="PROSITE" id="PS50878">
    <property type="entry name" value="RT_POL"/>
    <property type="match status" value="1"/>
</dbReference>
<proteinExistence type="predicted"/>
<feature type="domain" description="Reverse transcriptase" evidence="2">
    <location>
        <begin position="1"/>
        <end position="152"/>
    </location>
</feature>
<reference evidence="3 4" key="2">
    <citation type="submission" date="2018-11" db="EMBL/GenBank/DDBJ databases">
        <authorList>
            <consortium name="Pathogen Informatics"/>
        </authorList>
    </citation>
    <scope>NUCLEOTIDE SEQUENCE [LARGE SCALE GENOMIC DNA]</scope>
    <source>
        <strain evidence="3 4">NST_G2</strain>
    </source>
</reference>
<evidence type="ECO:0000259" key="2">
    <source>
        <dbReference type="PROSITE" id="PS50878"/>
    </source>
</evidence>
<evidence type="ECO:0000313" key="3">
    <source>
        <dbReference type="EMBL" id="VDL88449.1"/>
    </source>
</evidence>
<accession>A0A183SCW6</accession>
<dbReference type="Pfam" id="PF00078">
    <property type="entry name" value="RVT_1"/>
    <property type="match status" value="1"/>
</dbReference>
<dbReference type="PANTHER" id="PTHR47027:SF26">
    <property type="entry name" value="REVERSE TRANSCRIPTASE DOMAIN-CONTAINING PROTEIN"/>
    <property type="match status" value="1"/>
</dbReference>
<dbReference type="EMBL" id="UYSU01032166">
    <property type="protein sequence ID" value="VDL88449.1"/>
    <property type="molecule type" value="Genomic_DNA"/>
</dbReference>
<evidence type="ECO:0000313" key="4">
    <source>
        <dbReference type="Proteomes" id="UP000275846"/>
    </source>
</evidence>
<dbReference type="OrthoDB" id="8196546at2759"/>
<dbReference type="InterPro" id="IPR000477">
    <property type="entry name" value="RT_dom"/>
</dbReference>
<evidence type="ECO:0000256" key="1">
    <source>
        <dbReference type="SAM" id="Phobius"/>
    </source>
</evidence>
<dbReference type="PANTHER" id="PTHR47027">
    <property type="entry name" value="REVERSE TRANSCRIPTASE DOMAIN-CONTAINING PROTEIN"/>
    <property type="match status" value="1"/>
</dbReference>
<name>A0A183SCW6_SCHSO</name>
<keyword evidence="4" id="KW-1185">Reference proteome</keyword>
<gene>
    <name evidence="3" type="ORF">SSLN_LOCUS2064</name>
</gene>
<keyword evidence="1" id="KW-0472">Membrane</keyword>
<evidence type="ECO:0000313" key="5">
    <source>
        <dbReference type="WBParaSite" id="SSLN_0000213401-mRNA-1"/>
    </source>
</evidence>
<protein>
    <submittedName>
        <fullName evidence="5">Reverse transcriptase domain-containing protein</fullName>
    </submittedName>
</protein>
<reference evidence="5" key="1">
    <citation type="submission" date="2016-06" db="UniProtKB">
        <authorList>
            <consortium name="WormBaseParasite"/>
        </authorList>
    </citation>
    <scope>IDENTIFICATION</scope>
</reference>
<dbReference type="WBParaSite" id="SSLN_0000213401-mRNA-1">
    <property type="protein sequence ID" value="SSLN_0000213401-mRNA-1"/>
    <property type="gene ID" value="SSLN_0000213401"/>
</dbReference>
<keyword evidence="1" id="KW-1133">Transmembrane helix</keyword>
<dbReference type="Proteomes" id="UP000275846">
    <property type="component" value="Unassembled WGS sequence"/>
</dbReference>